<dbReference type="Proteomes" id="UP000324678">
    <property type="component" value="Chromosome"/>
</dbReference>
<organism evidence="2 3">
    <name type="scientific">Agromyces intestinalis</name>
    <dbReference type="NCBI Taxonomy" id="2592652"/>
    <lineage>
        <taxon>Bacteria</taxon>
        <taxon>Bacillati</taxon>
        <taxon>Actinomycetota</taxon>
        <taxon>Actinomycetes</taxon>
        <taxon>Micrococcales</taxon>
        <taxon>Microbacteriaceae</taxon>
        <taxon>Agromyces</taxon>
    </lineage>
</organism>
<evidence type="ECO:0000256" key="1">
    <source>
        <dbReference type="SAM" id="Phobius"/>
    </source>
</evidence>
<evidence type="ECO:0000313" key="3">
    <source>
        <dbReference type="Proteomes" id="UP000324678"/>
    </source>
</evidence>
<feature type="transmembrane region" description="Helical" evidence="1">
    <location>
        <begin position="195"/>
        <end position="228"/>
    </location>
</feature>
<proteinExistence type="predicted"/>
<gene>
    <name evidence="2" type="ORF">FLP10_15020</name>
</gene>
<evidence type="ECO:0000313" key="2">
    <source>
        <dbReference type="EMBL" id="QEO15594.1"/>
    </source>
</evidence>
<name>A0A5C1YHD1_9MICO</name>
<accession>A0A5C1YHD1</accession>
<feature type="transmembrane region" description="Helical" evidence="1">
    <location>
        <begin position="240"/>
        <end position="264"/>
    </location>
</feature>
<dbReference type="AlphaFoldDB" id="A0A5C1YHD1"/>
<sequence>MSEPDTGADADIPVPTTRSVWDYVKPTAAPTVSTPIQPAQPTPGLDLGARALLPETQSTTDVLAAAHAGEAQQVIDSASAAAQDLVAADPGDIVEDVTAIAAASVPSNVQQAVSTAFDALPADLQDRAAAAATRAATSASAYAEQAVANAQRAAAAVPVPTAPAVPEIPRYGEYLPQAAGNGNLKPNTTAGTGAAIASIVLAILGGIFALIPVLSYFAVAGAIFGIVLGNRAKRAGAAAGTAGVALSVLTLILSVVTSIAYTAVFASM</sequence>
<dbReference type="RefSeq" id="WP_149161607.1">
    <property type="nucleotide sequence ID" value="NZ_CP043505.1"/>
</dbReference>
<keyword evidence="1" id="KW-1133">Transmembrane helix</keyword>
<keyword evidence="3" id="KW-1185">Reference proteome</keyword>
<protein>
    <recommendedName>
        <fullName evidence="4">DUF4190 domain-containing protein</fullName>
    </recommendedName>
</protein>
<reference evidence="2 3" key="1">
    <citation type="submission" date="2019-09" db="EMBL/GenBank/DDBJ databases">
        <title>Genome sequencing of strain KACC 19306.</title>
        <authorList>
            <person name="Heo J."/>
            <person name="Kim S.-J."/>
            <person name="Kim J.-S."/>
            <person name="Hong S.-B."/>
            <person name="Kwon S.-W."/>
        </authorList>
    </citation>
    <scope>NUCLEOTIDE SEQUENCE [LARGE SCALE GENOMIC DNA]</scope>
    <source>
        <strain evidence="2 3">KACC 19306</strain>
    </source>
</reference>
<keyword evidence="1" id="KW-0812">Transmembrane</keyword>
<keyword evidence="1" id="KW-0472">Membrane</keyword>
<dbReference type="EMBL" id="CP043505">
    <property type="protein sequence ID" value="QEO15594.1"/>
    <property type="molecule type" value="Genomic_DNA"/>
</dbReference>
<dbReference type="KEGG" id="ail:FLP10_15020"/>
<evidence type="ECO:0008006" key="4">
    <source>
        <dbReference type="Google" id="ProtNLM"/>
    </source>
</evidence>